<feature type="signal peptide" evidence="1">
    <location>
        <begin position="1"/>
        <end position="23"/>
    </location>
</feature>
<accession>A0A840L534</accession>
<dbReference type="PROSITE" id="PS51257">
    <property type="entry name" value="PROKAR_LIPOPROTEIN"/>
    <property type="match status" value="1"/>
</dbReference>
<gene>
    <name evidence="2" type="ORF">HNP55_001839</name>
</gene>
<dbReference type="Proteomes" id="UP000562027">
    <property type="component" value="Unassembled WGS sequence"/>
</dbReference>
<evidence type="ECO:0008006" key="4">
    <source>
        <dbReference type="Google" id="ProtNLM"/>
    </source>
</evidence>
<dbReference type="AlphaFoldDB" id="A0A840L534"/>
<feature type="chain" id="PRO_5033003857" description="Lipoprotein" evidence="1">
    <location>
        <begin position="24"/>
        <end position="166"/>
    </location>
</feature>
<dbReference type="RefSeq" id="WP_184298462.1">
    <property type="nucleotide sequence ID" value="NZ_JACHLP010000003.1"/>
</dbReference>
<reference evidence="2 3" key="1">
    <citation type="submission" date="2020-08" db="EMBL/GenBank/DDBJ databases">
        <title>Functional genomics of gut bacteria from endangered species of beetles.</title>
        <authorList>
            <person name="Carlos-Shanley C."/>
        </authorList>
    </citation>
    <scope>NUCLEOTIDE SEQUENCE [LARGE SCALE GENOMIC DNA]</scope>
    <source>
        <strain evidence="2 3">S00239</strain>
    </source>
</reference>
<name>A0A840L534_9BURK</name>
<proteinExistence type="predicted"/>
<protein>
    <recommendedName>
        <fullName evidence="4">Lipoprotein</fullName>
    </recommendedName>
</protein>
<sequence>MTQALLRPLGLLLLATLAACSPAKHPIDQQLSQLRPVTIAALTGLDWPAGSLLCPLTPYQDSLPPGGGADGERVNAFLKRKQFKGEDGQWSLVIVKPSPAGDAGIEQLLFKQGGYDVINEGTLLKRAETVPANFRRQICVPVEHARVLVTRTPSDPRPMISFGTAD</sequence>
<comment type="caution">
    <text evidence="2">The sequence shown here is derived from an EMBL/GenBank/DDBJ whole genome shotgun (WGS) entry which is preliminary data.</text>
</comment>
<evidence type="ECO:0000256" key="1">
    <source>
        <dbReference type="SAM" id="SignalP"/>
    </source>
</evidence>
<dbReference type="EMBL" id="JACHLP010000003">
    <property type="protein sequence ID" value="MBB4843320.1"/>
    <property type="molecule type" value="Genomic_DNA"/>
</dbReference>
<keyword evidence="3" id="KW-1185">Reference proteome</keyword>
<evidence type="ECO:0000313" key="3">
    <source>
        <dbReference type="Proteomes" id="UP000562027"/>
    </source>
</evidence>
<evidence type="ECO:0000313" key="2">
    <source>
        <dbReference type="EMBL" id="MBB4843320.1"/>
    </source>
</evidence>
<organism evidence="2 3">
    <name type="scientific">Roseateles oligotrophus</name>
    <dbReference type="NCBI Taxonomy" id="1769250"/>
    <lineage>
        <taxon>Bacteria</taxon>
        <taxon>Pseudomonadati</taxon>
        <taxon>Pseudomonadota</taxon>
        <taxon>Betaproteobacteria</taxon>
        <taxon>Burkholderiales</taxon>
        <taxon>Sphaerotilaceae</taxon>
        <taxon>Roseateles</taxon>
    </lineage>
</organism>
<keyword evidence="1" id="KW-0732">Signal</keyword>